<dbReference type="KEGG" id="bko:CKF48_20230"/>
<protein>
    <submittedName>
        <fullName evidence="2">Uncharacterized protein</fullName>
    </submittedName>
</protein>
<evidence type="ECO:0000313" key="3">
    <source>
        <dbReference type="Proteomes" id="UP000215137"/>
    </source>
</evidence>
<proteinExistence type="predicted"/>
<dbReference type="EMBL" id="CP022983">
    <property type="protein sequence ID" value="ASV69437.1"/>
    <property type="molecule type" value="Genomic_DNA"/>
</dbReference>
<feature type="transmembrane region" description="Helical" evidence="1">
    <location>
        <begin position="12"/>
        <end position="29"/>
    </location>
</feature>
<evidence type="ECO:0000313" key="2">
    <source>
        <dbReference type="EMBL" id="ASV69437.1"/>
    </source>
</evidence>
<dbReference type="Proteomes" id="UP000215137">
    <property type="component" value="Chromosome"/>
</dbReference>
<evidence type="ECO:0000256" key="1">
    <source>
        <dbReference type="SAM" id="Phobius"/>
    </source>
</evidence>
<gene>
    <name evidence="2" type="ORF">CKF48_20230</name>
</gene>
<keyword evidence="3" id="KW-1185">Reference proteome</keyword>
<keyword evidence="1" id="KW-0472">Membrane</keyword>
<dbReference type="AlphaFoldDB" id="A0A248TMJ8"/>
<sequence>MVSIGGVVVKKYPGFLLIFIGIVLLYFSFKLDVSPIVAILLLLSSLIANIAGTVVLIKLIITIQRKAAELNKEE</sequence>
<reference evidence="2 3" key="1">
    <citation type="submission" date="2017-08" db="EMBL/GenBank/DDBJ databases">
        <title>Complete Genome Sequence of Bacillus kochii Oregon-R-modENCODE STRAIN BDGP4, isolated from Drosophila melanogaster gut.</title>
        <authorList>
            <person name="Wan K.H."/>
            <person name="Yu C."/>
            <person name="Park S."/>
            <person name="Hammonds A.S."/>
            <person name="Booth B.W."/>
            <person name="Celniker S.E."/>
        </authorList>
    </citation>
    <scope>NUCLEOTIDE SEQUENCE [LARGE SCALE GENOMIC DNA]</scope>
    <source>
        <strain evidence="2 3">BDGP4</strain>
    </source>
</reference>
<organism evidence="2 3">
    <name type="scientific">Cytobacillus kochii</name>
    <dbReference type="NCBI Taxonomy" id="859143"/>
    <lineage>
        <taxon>Bacteria</taxon>
        <taxon>Bacillati</taxon>
        <taxon>Bacillota</taxon>
        <taxon>Bacilli</taxon>
        <taxon>Bacillales</taxon>
        <taxon>Bacillaceae</taxon>
        <taxon>Cytobacillus</taxon>
    </lineage>
</organism>
<keyword evidence="1" id="KW-1133">Transmembrane helix</keyword>
<keyword evidence="1" id="KW-0812">Transmembrane</keyword>
<feature type="transmembrane region" description="Helical" evidence="1">
    <location>
        <begin position="35"/>
        <end position="57"/>
    </location>
</feature>
<accession>A0A248TMJ8</accession>
<name>A0A248TMJ8_9BACI</name>